<dbReference type="GO" id="GO:0032259">
    <property type="term" value="P:methylation"/>
    <property type="evidence" value="ECO:0007669"/>
    <property type="project" value="UniProtKB-KW"/>
</dbReference>
<comment type="caution">
    <text evidence="3">The sequence shown here is derived from an EMBL/GenBank/DDBJ whole genome shotgun (WGS) entry which is preliminary data.</text>
</comment>
<protein>
    <recommendedName>
        <fullName evidence="4">DNA (cytosine-5-)-methyltransferase</fullName>
    </recommendedName>
</protein>
<organism evidence="3">
    <name type="scientific">marine sediment metagenome</name>
    <dbReference type="NCBI Taxonomy" id="412755"/>
    <lineage>
        <taxon>unclassified sequences</taxon>
        <taxon>metagenomes</taxon>
        <taxon>ecological metagenomes</taxon>
    </lineage>
</organism>
<name>A0A0F9NBY0_9ZZZZ</name>
<dbReference type="Gene3D" id="3.40.50.150">
    <property type="entry name" value="Vaccinia Virus protein VP39"/>
    <property type="match status" value="1"/>
</dbReference>
<dbReference type="GO" id="GO:0008168">
    <property type="term" value="F:methyltransferase activity"/>
    <property type="evidence" value="ECO:0007669"/>
    <property type="project" value="UniProtKB-KW"/>
</dbReference>
<dbReference type="SUPFAM" id="SSF53335">
    <property type="entry name" value="S-adenosyl-L-methionine-dependent methyltransferases"/>
    <property type="match status" value="1"/>
</dbReference>
<dbReference type="AlphaFoldDB" id="A0A0F9NBY0"/>
<dbReference type="EMBL" id="LAZR01003564">
    <property type="protein sequence ID" value="KKN17000.1"/>
    <property type="molecule type" value="Genomic_DNA"/>
</dbReference>
<evidence type="ECO:0000256" key="2">
    <source>
        <dbReference type="ARBA" id="ARBA00022679"/>
    </source>
</evidence>
<evidence type="ECO:0000313" key="3">
    <source>
        <dbReference type="EMBL" id="KKN17000.1"/>
    </source>
</evidence>
<keyword evidence="1" id="KW-0489">Methyltransferase</keyword>
<keyword evidence="2" id="KW-0808">Transferase</keyword>
<evidence type="ECO:0008006" key="4">
    <source>
        <dbReference type="Google" id="ProtNLM"/>
    </source>
</evidence>
<sequence>MKILNLYAGIGGNRKLWGDEHEIIAVELDPEIATIYQDYFPNDKVIVTDAHKYLLENYKEFDFIWSSPPCPTHSRINNSFKNNNKKLKYPDMNLYQEIIFLQQFFQGKWVVENVIPYYEPLIKSKVIGRNSFWSNFEISTIPIKKGSIGSMNGKHMKNWYANKSLAERNMVNPELGLHIFKCAFKEKQVRNRGK</sequence>
<proteinExistence type="predicted"/>
<reference evidence="3" key="1">
    <citation type="journal article" date="2015" name="Nature">
        <title>Complex archaea that bridge the gap between prokaryotes and eukaryotes.</title>
        <authorList>
            <person name="Spang A."/>
            <person name="Saw J.H."/>
            <person name="Jorgensen S.L."/>
            <person name="Zaremba-Niedzwiedzka K."/>
            <person name="Martijn J."/>
            <person name="Lind A.E."/>
            <person name="van Eijk R."/>
            <person name="Schleper C."/>
            <person name="Guy L."/>
            <person name="Ettema T.J."/>
        </authorList>
    </citation>
    <scope>NUCLEOTIDE SEQUENCE</scope>
</reference>
<dbReference type="InterPro" id="IPR001525">
    <property type="entry name" value="C5_MeTfrase"/>
</dbReference>
<dbReference type="InterPro" id="IPR029063">
    <property type="entry name" value="SAM-dependent_MTases_sf"/>
</dbReference>
<evidence type="ECO:0000256" key="1">
    <source>
        <dbReference type="ARBA" id="ARBA00022603"/>
    </source>
</evidence>
<dbReference type="Pfam" id="PF00145">
    <property type="entry name" value="DNA_methylase"/>
    <property type="match status" value="1"/>
</dbReference>
<accession>A0A0F9NBY0</accession>
<gene>
    <name evidence="3" type="ORF">LCGC14_0970080</name>
</gene>